<organism evidence="2 3">
    <name type="scientific">Flammeovirga pacifica</name>
    <dbReference type="NCBI Taxonomy" id="915059"/>
    <lineage>
        <taxon>Bacteria</taxon>
        <taxon>Pseudomonadati</taxon>
        <taxon>Bacteroidota</taxon>
        <taxon>Cytophagia</taxon>
        <taxon>Cytophagales</taxon>
        <taxon>Flammeovirgaceae</taxon>
        <taxon>Flammeovirga</taxon>
    </lineage>
</organism>
<dbReference type="AlphaFoldDB" id="A0A1S1Z525"/>
<protein>
    <submittedName>
        <fullName evidence="2">Uncharacterized protein</fullName>
    </submittedName>
</protein>
<keyword evidence="1" id="KW-0732">Signal</keyword>
<feature type="chain" id="PRO_5010386479" evidence="1">
    <location>
        <begin position="22"/>
        <end position="137"/>
    </location>
</feature>
<dbReference type="Proteomes" id="UP000179797">
    <property type="component" value="Unassembled WGS sequence"/>
</dbReference>
<comment type="caution">
    <text evidence="2">The sequence shown here is derived from an EMBL/GenBank/DDBJ whole genome shotgun (WGS) entry which is preliminary data.</text>
</comment>
<gene>
    <name evidence="2" type="ORF">NH26_19175</name>
</gene>
<evidence type="ECO:0000256" key="1">
    <source>
        <dbReference type="SAM" id="SignalP"/>
    </source>
</evidence>
<dbReference type="OrthoDB" id="979587at2"/>
<feature type="signal peptide" evidence="1">
    <location>
        <begin position="1"/>
        <end position="21"/>
    </location>
</feature>
<name>A0A1S1Z525_FLAPC</name>
<reference evidence="2 3" key="1">
    <citation type="journal article" date="2012" name="Int. J. Syst. Evol. Microbiol.">
        <title>Flammeovirga pacifica sp. nov., isolated from deep-sea sediment.</title>
        <authorList>
            <person name="Xu H."/>
            <person name="Fu Y."/>
            <person name="Yang N."/>
            <person name="Ding Z."/>
            <person name="Lai Q."/>
            <person name="Zeng R."/>
        </authorList>
    </citation>
    <scope>NUCLEOTIDE SEQUENCE [LARGE SCALE GENOMIC DNA]</scope>
    <source>
        <strain evidence="3">DSM 24597 / LMG 26175 / WPAGA1</strain>
    </source>
</reference>
<dbReference type="RefSeq" id="WP_044227061.1">
    <property type="nucleotide sequence ID" value="NZ_JRYR02000001.1"/>
</dbReference>
<keyword evidence="3" id="KW-1185">Reference proteome</keyword>
<dbReference type="EMBL" id="JRYR02000001">
    <property type="protein sequence ID" value="OHX68317.1"/>
    <property type="molecule type" value="Genomic_DNA"/>
</dbReference>
<evidence type="ECO:0000313" key="3">
    <source>
        <dbReference type="Proteomes" id="UP000179797"/>
    </source>
</evidence>
<proteinExistence type="predicted"/>
<accession>A0A1S1Z525</accession>
<sequence length="137" mass="15802">MKYFISLIFSIFLTLPLASFKNLNNENPYTQLATFSEKGGEFEDVIHVYIVEFRQSFDVKAKVTYNKSTNQIILDFKGADGSMHQEVMEGIHVEKNNDTPSVVTFDDNNMNDEIYVSVTEYSGKLSVIWNGEFYHMM</sequence>
<evidence type="ECO:0000313" key="2">
    <source>
        <dbReference type="EMBL" id="OHX68317.1"/>
    </source>
</evidence>